<sequence>MTATDMFLVSTDFTTSTHGELGCITCHGGDNVMDKDAAHAGMQPYPSRDLQGICYQCHAGVTDTFADSIHYNLHGMQNGLMAFSHDSLLSDSPHHDEIFDKNCIACHATCGDCHVSRPKVFTGGLIDQHNFFGTPPMDQTCFGCHGARNAGEFMGTVGFRGDVHFEMGMTCMDCHPVNNFHGTGEVNDSMWTKAELPSCYDCHDDQRPGQSELQVHNIHGDSLSCQVCHAQANNNCFECHVEYNEDQTGLGSTSTVRLMFRIGKNPIQSEMRPYEYVTLRHIPTYVDSFEVVGPDLLPNYDDISNWKYSPTHNIQRITFQNESCDACHGNEKIFLQEEDLLESDSKANWNLIPVVPQ</sequence>
<feature type="domain" description="Tetrahaem cytochrome" evidence="8">
    <location>
        <begin position="163"/>
        <end position="240"/>
    </location>
</feature>
<evidence type="ECO:0000259" key="8">
    <source>
        <dbReference type="Pfam" id="PF14537"/>
    </source>
</evidence>
<keyword evidence="5" id="KW-0732">Signal</keyword>
<keyword evidence="2" id="KW-0813">Transport</keyword>
<proteinExistence type="predicted"/>
<keyword evidence="6" id="KW-0249">Electron transport</keyword>
<keyword evidence="10" id="KW-1185">Reference proteome</keyword>
<dbReference type="PANTHER" id="PTHR35038">
    <property type="entry name" value="DISSIMILATORY SULFITE REDUCTASE SIRA"/>
    <property type="match status" value="1"/>
</dbReference>
<evidence type="ECO:0000256" key="2">
    <source>
        <dbReference type="ARBA" id="ARBA00022448"/>
    </source>
</evidence>
<evidence type="ECO:0000256" key="6">
    <source>
        <dbReference type="ARBA" id="ARBA00022982"/>
    </source>
</evidence>
<dbReference type="EMBL" id="JBCITM010000023">
    <property type="protein sequence ID" value="MEN1761907.1"/>
    <property type="molecule type" value="Genomic_DNA"/>
</dbReference>
<dbReference type="InterPro" id="IPR012286">
    <property type="entry name" value="Tetrahaem_cytochrome"/>
</dbReference>
<protein>
    <submittedName>
        <fullName evidence="9">Cytochrome c3 family protein</fullName>
    </submittedName>
</protein>
<keyword evidence="3" id="KW-0349">Heme</keyword>
<dbReference type="Proteomes" id="UP001407405">
    <property type="component" value="Unassembled WGS sequence"/>
</dbReference>
<evidence type="ECO:0000313" key="9">
    <source>
        <dbReference type="EMBL" id="MEN1761907.1"/>
    </source>
</evidence>
<dbReference type="SUPFAM" id="SSF48695">
    <property type="entry name" value="Multiheme cytochromes"/>
    <property type="match status" value="1"/>
</dbReference>
<accession>A0ABU9VXL5</accession>
<evidence type="ECO:0000313" key="10">
    <source>
        <dbReference type="Proteomes" id="UP001407405"/>
    </source>
</evidence>
<name>A0ABU9VXL5_9CLOT</name>
<evidence type="ECO:0000256" key="7">
    <source>
        <dbReference type="ARBA" id="ARBA00023004"/>
    </source>
</evidence>
<evidence type="ECO:0000256" key="1">
    <source>
        <dbReference type="ARBA" id="ARBA00004196"/>
    </source>
</evidence>
<evidence type="ECO:0000256" key="3">
    <source>
        <dbReference type="ARBA" id="ARBA00022617"/>
    </source>
</evidence>
<comment type="caution">
    <text evidence="9">The sequence shown here is derived from an EMBL/GenBank/DDBJ whole genome shotgun (WGS) entry which is preliminary data.</text>
</comment>
<reference evidence="9 10" key="1">
    <citation type="submission" date="2024-04" db="EMBL/GenBank/DDBJ databases">
        <title>Genome sequencing and metabolic network reconstruction of aminoacids and betaine degradation by Anoxynatronum sibiricum.</title>
        <authorList>
            <person name="Detkova E.N."/>
            <person name="Boltjanskaja Y.V."/>
            <person name="Mardanov A.V."/>
            <person name="Kevbrin V."/>
        </authorList>
    </citation>
    <scope>NUCLEOTIDE SEQUENCE [LARGE SCALE GENOMIC DNA]</scope>
    <source>
        <strain evidence="9 10">Z-7981</strain>
    </source>
</reference>
<keyword evidence="4" id="KW-0479">Metal-binding</keyword>
<dbReference type="InterPro" id="IPR051829">
    <property type="entry name" value="Multiheme_Cytochr_ET"/>
</dbReference>
<dbReference type="Gene3D" id="3.90.10.10">
    <property type="entry name" value="Cytochrome C3"/>
    <property type="match status" value="1"/>
</dbReference>
<evidence type="ECO:0000256" key="4">
    <source>
        <dbReference type="ARBA" id="ARBA00022723"/>
    </source>
</evidence>
<evidence type="ECO:0000256" key="5">
    <source>
        <dbReference type="ARBA" id="ARBA00022729"/>
    </source>
</evidence>
<gene>
    <name evidence="9" type="ORF">AAIG11_15575</name>
</gene>
<dbReference type="InterPro" id="IPR036280">
    <property type="entry name" value="Multihaem_cyt_sf"/>
</dbReference>
<comment type="subcellular location">
    <subcellularLocation>
        <location evidence="1">Cell envelope</location>
    </subcellularLocation>
</comment>
<keyword evidence="7" id="KW-0408">Iron</keyword>
<dbReference type="Pfam" id="PF14537">
    <property type="entry name" value="Cytochrom_c3_2"/>
    <property type="match status" value="1"/>
</dbReference>
<organism evidence="9 10">
    <name type="scientific">Anoxynatronum sibiricum</name>
    <dbReference type="NCBI Taxonomy" id="210623"/>
    <lineage>
        <taxon>Bacteria</taxon>
        <taxon>Bacillati</taxon>
        <taxon>Bacillota</taxon>
        <taxon>Clostridia</taxon>
        <taxon>Eubacteriales</taxon>
        <taxon>Clostridiaceae</taxon>
        <taxon>Anoxynatronum</taxon>
    </lineage>
</organism>